<feature type="binding site" evidence="7">
    <location>
        <position position="17"/>
    </location>
    <ligand>
        <name>NAD(+)</name>
        <dbReference type="ChEBI" id="CHEBI:57540"/>
    </ligand>
</feature>
<organism evidence="12 13">
    <name type="scientific">Breznakia blatticola</name>
    <dbReference type="NCBI Taxonomy" id="1754012"/>
    <lineage>
        <taxon>Bacteria</taxon>
        <taxon>Bacillati</taxon>
        <taxon>Bacillota</taxon>
        <taxon>Erysipelotrichia</taxon>
        <taxon>Erysipelotrichales</taxon>
        <taxon>Erysipelotrichaceae</taxon>
        <taxon>Breznakia</taxon>
    </lineage>
</organism>
<feature type="binding site" evidence="7">
    <location>
        <position position="93"/>
    </location>
    <ligand>
        <name>substrate</name>
    </ligand>
</feature>
<feature type="binding site" evidence="7">
    <location>
        <begin position="153"/>
        <end position="156"/>
    </location>
    <ligand>
        <name>substrate</name>
    </ligand>
</feature>
<dbReference type="SUPFAM" id="SSF56327">
    <property type="entry name" value="LDH C-terminal domain-like"/>
    <property type="match status" value="1"/>
</dbReference>
<dbReference type="EMBL" id="SODD01000011">
    <property type="protein sequence ID" value="TDW20626.1"/>
    <property type="molecule type" value="Genomic_DNA"/>
</dbReference>
<dbReference type="InterPro" id="IPR015955">
    <property type="entry name" value="Lactate_DH/Glyco_Ohase_4_C"/>
</dbReference>
<sequence length="322" mass="35000">MRTIKDRKVVLVGTGSVGMSMAYTLLMANGIDELVLIDVNEGKAKGEAMDLSHGLPYAPNSKMVIKSGGYEECKDANIIVVTAGANQKPGQSRLELTAINTRIMKEICEEIKASGFNGVLVIASNPVDVLTCVAQEVTGLPHNQVFGSGTSLDSARLRFLMSDYLGINPRSIHAYILGEHGDSSFVSWTNCYVGAKSLLDYIDEKGKDFNDLLDIYKEVRDAAYEVIELKGVTNYGIGLSLNKIVLAILNNEDIVIPVSAYQNGEYGQKGLYIGVPAIICRKGVKEVIKLPLNEVDQGKFDKSCESLKKVFTETALPVIQEV</sequence>
<dbReference type="InterPro" id="IPR036291">
    <property type="entry name" value="NAD(P)-bd_dom_sf"/>
</dbReference>
<feature type="domain" description="Lactate/malate dehydrogenase N-terminal" evidence="10">
    <location>
        <begin position="8"/>
        <end position="147"/>
    </location>
</feature>
<comment type="catalytic activity">
    <reaction evidence="6 7">
        <text>(S)-lactate + NAD(+) = pyruvate + NADH + H(+)</text>
        <dbReference type="Rhea" id="RHEA:23444"/>
        <dbReference type="ChEBI" id="CHEBI:15361"/>
        <dbReference type="ChEBI" id="CHEBI:15378"/>
        <dbReference type="ChEBI" id="CHEBI:16651"/>
        <dbReference type="ChEBI" id="CHEBI:57540"/>
        <dbReference type="ChEBI" id="CHEBI:57945"/>
        <dbReference type="EC" id="1.1.1.27"/>
    </reaction>
</comment>
<dbReference type="Gene3D" id="3.40.50.720">
    <property type="entry name" value="NAD(P)-binding Rossmann-like Domain"/>
    <property type="match status" value="1"/>
</dbReference>
<reference evidence="12 13" key="1">
    <citation type="submission" date="2019-03" db="EMBL/GenBank/DDBJ databases">
        <title>Genomic Encyclopedia of Type Strains, Phase IV (KMG-IV): sequencing the most valuable type-strain genomes for metagenomic binning, comparative biology and taxonomic classification.</title>
        <authorList>
            <person name="Goeker M."/>
        </authorList>
    </citation>
    <scope>NUCLEOTIDE SEQUENCE [LARGE SCALE GENOMIC DNA]</scope>
    <source>
        <strain evidence="12 13">DSM 28867</strain>
    </source>
</reference>
<feature type="binding site" evidence="7">
    <location>
        <begin position="123"/>
        <end position="125"/>
    </location>
    <ligand>
        <name>NAD(+)</name>
        <dbReference type="ChEBI" id="CHEBI:57540"/>
    </ligand>
</feature>
<feature type="binding site" evidence="7">
    <location>
        <position position="173"/>
    </location>
    <ligand>
        <name>beta-D-fructose 1,6-bisphosphate</name>
        <dbReference type="ChEBI" id="CHEBI:32966"/>
        <note>allosteric activator</note>
    </ligand>
</feature>
<dbReference type="NCBIfam" id="NF000824">
    <property type="entry name" value="PRK00066.1"/>
    <property type="match status" value="1"/>
</dbReference>
<keyword evidence="7" id="KW-0021">Allosteric enzyme</keyword>
<evidence type="ECO:0000313" key="12">
    <source>
        <dbReference type="EMBL" id="TDW20626.1"/>
    </source>
</evidence>
<dbReference type="Pfam" id="PF00056">
    <property type="entry name" value="Ldh_1_N"/>
    <property type="match status" value="1"/>
</dbReference>
<dbReference type="InterPro" id="IPR011304">
    <property type="entry name" value="L-lactate_DH"/>
</dbReference>
<dbReference type="PANTHER" id="PTHR43128:SF16">
    <property type="entry name" value="L-LACTATE DEHYDROGENASE"/>
    <property type="match status" value="1"/>
</dbReference>
<feature type="binding site" evidence="7">
    <location>
        <begin position="84"/>
        <end position="85"/>
    </location>
    <ligand>
        <name>NAD(+)</name>
        <dbReference type="ChEBI" id="CHEBI:57540"/>
    </ligand>
</feature>
<feature type="binding site" evidence="9">
    <location>
        <position position="100"/>
    </location>
    <ligand>
        <name>NAD(+)</name>
        <dbReference type="ChEBI" id="CHEBI:57540"/>
    </ligand>
</feature>
<feature type="binding site" evidence="7">
    <location>
        <begin position="125"/>
        <end position="128"/>
    </location>
    <ligand>
        <name>substrate</name>
    </ligand>
</feature>
<protein>
    <recommendedName>
        <fullName evidence="3 7">L-lactate dehydrogenase</fullName>
        <shortName evidence="7">L-LDH</shortName>
        <ecNumber evidence="3 7">1.1.1.27</ecNumber>
    </recommendedName>
</protein>
<dbReference type="GO" id="GO:0005737">
    <property type="term" value="C:cytoplasm"/>
    <property type="evidence" value="ECO:0007669"/>
    <property type="project" value="UniProtKB-SubCell"/>
</dbReference>
<dbReference type="InterPro" id="IPR001236">
    <property type="entry name" value="Lactate/malate_DH_N"/>
</dbReference>
<dbReference type="FunFam" id="3.40.50.720:FF:000018">
    <property type="entry name" value="Malate dehydrogenase"/>
    <property type="match status" value="1"/>
</dbReference>
<dbReference type="InterPro" id="IPR022383">
    <property type="entry name" value="Lactate/malate_DH_C"/>
</dbReference>
<feature type="binding site" evidence="7 9">
    <location>
        <position position="38"/>
    </location>
    <ligand>
        <name>NAD(+)</name>
        <dbReference type="ChEBI" id="CHEBI:57540"/>
    </ligand>
</feature>
<evidence type="ECO:0000256" key="4">
    <source>
        <dbReference type="ARBA" id="ARBA00023002"/>
    </source>
</evidence>
<evidence type="ECO:0000256" key="7">
    <source>
        <dbReference type="HAMAP-Rule" id="MF_00488"/>
    </source>
</evidence>
<dbReference type="InterPro" id="IPR001557">
    <property type="entry name" value="L-lactate/malate_DH"/>
</dbReference>
<comment type="function">
    <text evidence="7">Catalyzes the conversion of lactate to pyruvate.</text>
</comment>
<dbReference type="GO" id="GO:0006089">
    <property type="term" value="P:lactate metabolic process"/>
    <property type="evidence" value="ECO:0007669"/>
    <property type="project" value="TreeGrafter"/>
</dbReference>
<keyword evidence="4 7" id="KW-0560">Oxidoreductase</keyword>
<feature type="modified residue" description="Phosphotyrosine" evidence="7">
    <location>
        <position position="224"/>
    </location>
</feature>
<feature type="binding site" evidence="7">
    <location>
        <position position="233"/>
    </location>
    <ligand>
        <name>substrate</name>
    </ligand>
</feature>
<evidence type="ECO:0000256" key="6">
    <source>
        <dbReference type="ARBA" id="ARBA00049258"/>
    </source>
</evidence>
<dbReference type="PANTHER" id="PTHR43128">
    <property type="entry name" value="L-2-HYDROXYCARBOXYLATE DEHYDROGENASE (NAD(P)(+))"/>
    <property type="match status" value="1"/>
</dbReference>
<proteinExistence type="inferred from homology"/>
<dbReference type="Pfam" id="PF02866">
    <property type="entry name" value="Ldh_1_C"/>
    <property type="match status" value="1"/>
</dbReference>
<keyword evidence="5 7" id="KW-0520">NAD</keyword>
<dbReference type="UniPathway" id="UPA00554">
    <property type="reaction ID" value="UER00611"/>
</dbReference>
<feature type="binding site" evidence="7">
    <location>
        <position position="158"/>
    </location>
    <ligand>
        <name>beta-D-fructose 1,6-bisphosphate</name>
        <dbReference type="ChEBI" id="CHEBI:32966"/>
        <note>allosteric activator</note>
    </ligand>
</feature>
<dbReference type="AlphaFoldDB" id="A0A4R7ZSY4"/>
<feature type="active site" description="Proton acceptor" evidence="7 8">
    <location>
        <position position="180"/>
    </location>
</feature>
<feature type="domain" description="Lactate/malate dehydrogenase C-terminal" evidence="11">
    <location>
        <begin position="150"/>
        <end position="313"/>
    </location>
</feature>
<comment type="similarity">
    <text evidence="2 7">Belongs to the LDH/MDH superfamily. LDH family.</text>
</comment>
<evidence type="ECO:0000256" key="1">
    <source>
        <dbReference type="ARBA" id="ARBA00004843"/>
    </source>
</evidence>
<evidence type="ECO:0000259" key="10">
    <source>
        <dbReference type="Pfam" id="PF00056"/>
    </source>
</evidence>
<keyword evidence="7" id="KW-0597">Phosphoprotein</keyword>
<accession>A0A4R7ZSY4</accession>
<evidence type="ECO:0000259" key="11">
    <source>
        <dbReference type="Pfam" id="PF02866"/>
    </source>
</evidence>
<comment type="caution">
    <text evidence="7">Lacks conserved residue(s) required for the propagation of feature annotation.</text>
</comment>
<dbReference type="Proteomes" id="UP000294743">
    <property type="component" value="Unassembled WGS sequence"/>
</dbReference>
<dbReference type="GO" id="GO:0004459">
    <property type="term" value="F:L-lactate dehydrogenase (NAD+) activity"/>
    <property type="evidence" value="ECO:0007669"/>
    <property type="project" value="UniProtKB-UniRule"/>
</dbReference>
<keyword evidence="7" id="KW-0963">Cytoplasm</keyword>
<dbReference type="EC" id="1.1.1.27" evidence="3 7"/>
<dbReference type="PRINTS" id="PR00086">
    <property type="entry name" value="LLDHDRGNASE"/>
</dbReference>
<dbReference type="InterPro" id="IPR018177">
    <property type="entry name" value="L-lactate_DH_AS"/>
</dbReference>
<dbReference type="PIRSF" id="PIRSF000102">
    <property type="entry name" value="Lac_mal_DH"/>
    <property type="match status" value="1"/>
</dbReference>
<comment type="subcellular location">
    <subcellularLocation>
        <location evidence="7">Cytoplasm</location>
    </subcellularLocation>
</comment>
<evidence type="ECO:0000256" key="3">
    <source>
        <dbReference type="ARBA" id="ARBA00012967"/>
    </source>
</evidence>
<dbReference type="PROSITE" id="PS00064">
    <property type="entry name" value="L_LDH"/>
    <property type="match status" value="1"/>
</dbReference>
<comment type="activity regulation">
    <text evidence="7">Allosterically activated by fructose 1,6-bisphosphate (FBP).</text>
</comment>
<feature type="binding site" evidence="7">
    <location>
        <position position="43"/>
    </location>
    <ligand>
        <name>NAD(+)</name>
        <dbReference type="ChEBI" id="CHEBI:57540"/>
    </ligand>
</feature>
<evidence type="ECO:0000256" key="8">
    <source>
        <dbReference type="PIRSR" id="PIRSR000102-1"/>
    </source>
</evidence>
<evidence type="ECO:0000256" key="2">
    <source>
        <dbReference type="ARBA" id="ARBA00006054"/>
    </source>
</evidence>
<comment type="subunit">
    <text evidence="7">Homotetramer.</text>
</comment>
<dbReference type="SUPFAM" id="SSF51735">
    <property type="entry name" value="NAD(P)-binding Rossmann-fold domains"/>
    <property type="match status" value="1"/>
</dbReference>
<evidence type="ECO:0000313" key="13">
    <source>
        <dbReference type="Proteomes" id="UP000294743"/>
    </source>
</evidence>
<gene>
    <name evidence="7" type="primary">ldh</name>
    <name evidence="12" type="ORF">EDD63_11139</name>
</gene>
<dbReference type="GO" id="GO:0006096">
    <property type="term" value="P:glycolytic process"/>
    <property type="evidence" value="ECO:0007669"/>
    <property type="project" value="UniProtKB-UniRule"/>
</dbReference>
<name>A0A4R7ZSY4_9FIRM</name>
<feature type="binding site" evidence="9">
    <location>
        <begin position="13"/>
        <end position="18"/>
    </location>
    <ligand>
        <name>NAD(+)</name>
        <dbReference type="ChEBI" id="CHEBI:57540"/>
    </ligand>
</feature>
<feature type="binding site" evidence="7">
    <location>
        <position position="70"/>
    </location>
    <ligand>
        <name>NAD(+)</name>
        <dbReference type="ChEBI" id="CHEBI:57540"/>
    </ligand>
</feature>
<keyword evidence="13" id="KW-1185">Reference proteome</keyword>
<dbReference type="Gene3D" id="3.90.110.10">
    <property type="entry name" value="Lactate dehydrogenase/glycoside hydrolase, family 4, C-terminal"/>
    <property type="match status" value="1"/>
</dbReference>
<comment type="pathway">
    <text evidence="1 7">Fermentation; pyruvate fermentation to lactate; (S)-lactate from pyruvate: step 1/1.</text>
</comment>
<dbReference type="OrthoDB" id="9802969at2"/>
<dbReference type="NCBIfam" id="TIGR01771">
    <property type="entry name" value="L-LDH-NAD"/>
    <property type="match status" value="1"/>
</dbReference>
<dbReference type="CDD" id="cd05291">
    <property type="entry name" value="HicDH_like"/>
    <property type="match status" value="1"/>
</dbReference>
<dbReference type="HAMAP" id="MF_00488">
    <property type="entry name" value="Lactate_dehydrog"/>
    <property type="match status" value="1"/>
</dbReference>
<dbReference type="RefSeq" id="WP_134169004.1">
    <property type="nucleotide sequence ID" value="NZ_SODD01000011.1"/>
</dbReference>
<feature type="binding site" evidence="7">
    <location>
        <position position="148"/>
    </location>
    <ligand>
        <name>NAD(+)</name>
        <dbReference type="ChEBI" id="CHEBI:57540"/>
    </ligand>
</feature>
<comment type="caution">
    <text evidence="12">The sequence shown here is derived from an EMBL/GenBank/DDBJ whole genome shotgun (WGS) entry which is preliminary data.</text>
</comment>
<evidence type="ECO:0000256" key="9">
    <source>
        <dbReference type="PIRSR" id="PIRSR000102-3"/>
    </source>
</evidence>
<feature type="binding site" evidence="7">
    <location>
        <position position="87"/>
    </location>
    <ligand>
        <name>substrate</name>
    </ligand>
</feature>
<evidence type="ECO:0000256" key="5">
    <source>
        <dbReference type="ARBA" id="ARBA00023027"/>
    </source>
</evidence>